<evidence type="ECO:0000256" key="3">
    <source>
        <dbReference type="ARBA" id="ARBA00023163"/>
    </source>
</evidence>
<organism evidence="5 6">
    <name type="scientific">Arthrobacter pigmenti</name>
    <dbReference type="NCBI Taxonomy" id="271432"/>
    <lineage>
        <taxon>Bacteria</taxon>
        <taxon>Bacillati</taxon>
        <taxon>Actinomycetota</taxon>
        <taxon>Actinomycetes</taxon>
        <taxon>Micrococcales</taxon>
        <taxon>Micrococcaceae</taxon>
        <taxon>Arthrobacter</taxon>
    </lineage>
</organism>
<dbReference type="Pfam" id="PF07729">
    <property type="entry name" value="FCD"/>
    <property type="match status" value="1"/>
</dbReference>
<dbReference type="SMART" id="SM00345">
    <property type="entry name" value="HTH_GNTR"/>
    <property type="match status" value="1"/>
</dbReference>
<dbReference type="EMBL" id="JAATJL010000001">
    <property type="protein sequence ID" value="NJC21430.1"/>
    <property type="molecule type" value="Genomic_DNA"/>
</dbReference>
<keyword evidence="1" id="KW-0805">Transcription regulation</keyword>
<evidence type="ECO:0000313" key="6">
    <source>
        <dbReference type="Proteomes" id="UP000547458"/>
    </source>
</evidence>
<proteinExistence type="predicted"/>
<dbReference type="InterPro" id="IPR011711">
    <property type="entry name" value="GntR_C"/>
</dbReference>
<dbReference type="InterPro" id="IPR000524">
    <property type="entry name" value="Tscrpt_reg_HTH_GntR"/>
</dbReference>
<comment type="caution">
    <text evidence="5">The sequence shown here is derived from an EMBL/GenBank/DDBJ whole genome shotgun (WGS) entry which is preliminary data.</text>
</comment>
<keyword evidence="3" id="KW-0804">Transcription</keyword>
<protein>
    <submittedName>
        <fullName evidence="5">DNA-binding FadR family transcriptional regulator</fullName>
    </submittedName>
</protein>
<keyword evidence="6" id="KW-1185">Reference proteome</keyword>
<dbReference type="SUPFAM" id="SSF48008">
    <property type="entry name" value="GntR ligand-binding domain-like"/>
    <property type="match status" value="1"/>
</dbReference>
<dbReference type="Proteomes" id="UP000547458">
    <property type="component" value="Unassembled WGS sequence"/>
</dbReference>
<evidence type="ECO:0000313" key="5">
    <source>
        <dbReference type="EMBL" id="NJC21430.1"/>
    </source>
</evidence>
<accession>A0A846RIA9</accession>
<dbReference type="Gene3D" id="1.10.10.10">
    <property type="entry name" value="Winged helix-like DNA-binding domain superfamily/Winged helix DNA-binding domain"/>
    <property type="match status" value="1"/>
</dbReference>
<keyword evidence="2 5" id="KW-0238">DNA-binding</keyword>
<feature type="domain" description="HTH gntR-type" evidence="4">
    <location>
        <begin position="25"/>
        <end position="95"/>
    </location>
</feature>
<reference evidence="5 6" key="1">
    <citation type="submission" date="2020-03" db="EMBL/GenBank/DDBJ databases">
        <title>Sequencing the genomes of 1000 actinobacteria strains.</title>
        <authorList>
            <person name="Klenk H.-P."/>
        </authorList>
    </citation>
    <scope>NUCLEOTIDE SEQUENCE [LARGE SCALE GENOMIC DNA]</scope>
    <source>
        <strain evidence="5 6">DSM 16403</strain>
    </source>
</reference>
<dbReference type="AlphaFoldDB" id="A0A846RIA9"/>
<dbReference type="InterPro" id="IPR008920">
    <property type="entry name" value="TF_FadR/GntR_C"/>
</dbReference>
<dbReference type="CDD" id="cd07377">
    <property type="entry name" value="WHTH_GntR"/>
    <property type="match status" value="1"/>
</dbReference>
<dbReference type="PANTHER" id="PTHR43537">
    <property type="entry name" value="TRANSCRIPTIONAL REGULATOR, GNTR FAMILY"/>
    <property type="match status" value="1"/>
</dbReference>
<dbReference type="SUPFAM" id="SSF46785">
    <property type="entry name" value="Winged helix' DNA-binding domain"/>
    <property type="match status" value="1"/>
</dbReference>
<dbReference type="SMART" id="SM00895">
    <property type="entry name" value="FCD"/>
    <property type="match status" value="1"/>
</dbReference>
<dbReference type="GO" id="GO:0003677">
    <property type="term" value="F:DNA binding"/>
    <property type="evidence" value="ECO:0007669"/>
    <property type="project" value="UniProtKB-KW"/>
</dbReference>
<dbReference type="GO" id="GO:0003700">
    <property type="term" value="F:DNA-binding transcription factor activity"/>
    <property type="evidence" value="ECO:0007669"/>
    <property type="project" value="InterPro"/>
</dbReference>
<gene>
    <name evidence="5" type="ORF">BJ994_000506</name>
</gene>
<dbReference type="RefSeq" id="WP_167991149.1">
    <property type="nucleotide sequence ID" value="NZ_JAATJL010000001.1"/>
</dbReference>
<evidence type="ECO:0000259" key="4">
    <source>
        <dbReference type="PROSITE" id="PS50949"/>
    </source>
</evidence>
<dbReference type="PANTHER" id="PTHR43537:SF5">
    <property type="entry name" value="UXU OPERON TRANSCRIPTIONAL REGULATOR"/>
    <property type="match status" value="1"/>
</dbReference>
<dbReference type="InterPro" id="IPR036388">
    <property type="entry name" value="WH-like_DNA-bd_sf"/>
</dbReference>
<dbReference type="InterPro" id="IPR036390">
    <property type="entry name" value="WH_DNA-bd_sf"/>
</dbReference>
<sequence>MSSLSPSQEDSAPLSATAVAGVGRRSAIDAVRARIAMAISLGLLKPGERLPDQQEIALGLSVSPMTARRAMASLAEAGVVVRRRGRDGGTFVSDSPPTDTLVSLRETDDTPAAIHALVDRRLLAECAITHFAAVNATDPDIDELEQLTGDMAEASNWSQYHQADKRFHLLVARASQLGTAVESYGSVLTELYEHFIPYPIEALHRANLDHIALVDALRRRDVRESVDVARGHVDVLHRTMFMELSKEKSS</sequence>
<evidence type="ECO:0000256" key="1">
    <source>
        <dbReference type="ARBA" id="ARBA00023015"/>
    </source>
</evidence>
<dbReference type="PROSITE" id="PS50949">
    <property type="entry name" value="HTH_GNTR"/>
    <property type="match status" value="1"/>
</dbReference>
<dbReference type="Gene3D" id="1.20.120.530">
    <property type="entry name" value="GntR ligand-binding domain-like"/>
    <property type="match status" value="1"/>
</dbReference>
<dbReference type="Pfam" id="PF00392">
    <property type="entry name" value="GntR"/>
    <property type="match status" value="1"/>
</dbReference>
<evidence type="ECO:0000256" key="2">
    <source>
        <dbReference type="ARBA" id="ARBA00023125"/>
    </source>
</evidence>
<name>A0A846RIA9_9MICC</name>